<gene>
    <name evidence="1" type="ORF">LEP1GSC188_1352</name>
</gene>
<dbReference type="Proteomes" id="UP000011770">
    <property type="component" value="Unassembled WGS sequence"/>
</dbReference>
<proteinExistence type="predicted"/>
<evidence type="ECO:0000313" key="2">
    <source>
        <dbReference type="Proteomes" id="UP000011770"/>
    </source>
</evidence>
<protein>
    <submittedName>
        <fullName evidence="1">Uncharacterized protein</fullName>
    </submittedName>
</protein>
<organism evidence="1 2">
    <name type="scientific">Leptospira weilii serovar Topaz str. LT2116</name>
    <dbReference type="NCBI Taxonomy" id="1088540"/>
    <lineage>
        <taxon>Bacteria</taxon>
        <taxon>Pseudomonadati</taxon>
        <taxon>Spirochaetota</taxon>
        <taxon>Spirochaetia</taxon>
        <taxon>Leptospirales</taxon>
        <taxon>Leptospiraceae</taxon>
        <taxon>Leptospira</taxon>
    </lineage>
</organism>
<evidence type="ECO:0000313" key="1">
    <source>
        <dbReference type="EMBL" id="EMF83584.1"/>
    </source>
</evidence>
<dbReference type="EMBL" id="AHOR02000012">
    <property type="protein sequence ID" value="EMF83584.1"/>
    <property type="molecule type" value="Genomic_DNA"/>
</dbReference>
<dbReference type="AlphaFoldDB" id="M3GCG3"/>
<comment type="caution">
    <text evidence="1">The sequence shown here is derived from an EMBL/GenBank/DDBJ whole genome shotgun (WGS) entry which is preliminary data.</text>
</comment>
<reference evidence="1 2" key="1">
    <citation type="submission" date="2013-01" db="EMBL/GenBank/DDBJ databases">
        <authorList>
            <person name="Harkins D.M."/>
            <person name="Durkin A.S."/>
            <person name="Brinkac L.M."/>
            <person name="Haft D.H."/>
            <person name="Selengut J.D."/>
            <person name="Sanka R."/>
            <person name="DePew J."/>
            <person name="Purushe J."/>
            <person name="Tulsiani S.M."/>
            <person name="Graham G.C."/>
            <person name="Burns M.-A."/>
            <person name="Dohnt M.F."/>
            <person name="Smythe L.D."/>
            <person name="McKay D.B."/>
            <person name="Craig S.B."/>
            <person name="Vinetz J.M."/>
            <person name="Sutton G.G."/>
            <person name="Nierman W.C."/>
            <person name="Fouts D.E."/>
        </authorList>
    </citation>
    <scope>NUCLEOTIDE SEQUENCE [LARGE SCALE GENOMIC DNA]</scope>
    <source>
        <strain evidence="1 2">LT2116</strain>
    </source>
</reference>
<accession>M3GCG3</accession>
<sequence>MGTKFQRGFVGIPTDLSSGSKYLWVRLWLSTDRSTTQTFLHRIHVL</sequence>
<name>M3GCG3_9LEPT</name>